<dbReference type="GO" id="GO:0005938">
    <property type="term" value="C:cell cortex"/>
    <property type="evidence" value="ECO:0007669"/>
    <property type="project" value="TreeGrafter"/>
</dbReference>
<dbReference type="OrthoDB" id="6287725at2759"/>
<feature type="compositionally biased region" description="Gly residues" evidence="1">
    <location>
        <begin position="1224"/>
        <end position="1234"/>
    </location>
</feature>
<dbReference type="Proteomes" id="UP000613740">
    <property type="component" value="Unassembled WGS sequence"/>
</dbReference>
<feature type="region of interest" description="Disordered" evidence="1">
    <location>
        <begin position="848"/>
        <end position="897"/>
    </location>
</feature>
<dbReference type="InterPro" id="IPR016024">
    <property type="entry name" value="ARM-type_fold"/>
</dbReference>
<feature type="compositionally biased region" description="Gly residues" evidence="1">
    <location>
        <begin position="2541"/>
        <end position="2551"/>
    </location>
</feature>
<dbReference type="EMBL" id="JAEHOD010000010">
    <property type="protein sequence ID" value="KAG2450803.1"/>
    <property type="molecule type" value="Genomic_DNA"/>
</dbReference>
<evidence type="ECO:0000259" key="2">
    <source>
        <dbReference type="Pfam" id="PF14222"/>
    </source>
</evidence>
<dbReference type="GO" id="GO:0000902">
    <property type="term" value="P:cell morphogenesis"/>
    <property type="evidence" value="ECO:0007669"/>
    <property type="project" value="InterPro"/>
</dbReference>
<feature type="region of interest" description="Disordered" evidence="1">
    <location>
        <begin position="1211"/>
        <end position="1234"/>
    </location>
</feature>
<feature type="domain" description="Cell morphogenesis protein N-terminal" evidence="2">
    <location>
        <begin position="124"/>
        <end position="724"/>
    </location>
</feature>
<feature type="compositionally biased region" description="Basic and acidic residues" evidence="1">
    <location>
        <begin position="1848"/>
        <end position="1857"/>
    </location>
</feature>
<dbReference type="InterPro" id="IPR025614">
    <property type="entry name" value="Cell_morpho_N"/>
</dbReference>
<accession>A0A836B8N2</accession>
<evidence type="ECO:0000313" key="4">
    <source>
        <dbReference type="EMBL" id="KAG2450803.1"/>
    </source>
</evidence>
<dbReference type="InterPro" id="IPR039867">
    <property type="entry name" value="Furry/Tao3/Mor2"/>
</dbReference>
<evidence type="ECO:0000259" key="3">
    <source>
        <dbReference type="Pfam" id="PF14228"/>
    </source>
</evidence>
<dbReference type="PANTHER" id="PTHR12295">
    <property type="entry name" value="FURRY-RELATED"/>
    <property type="match status" value="1"/>
</dbReference>
<dbReference type="InterPro" id="IPR029473">
    <property type="entry name" value="MOR2-PAG1_mid"/>
</dbReference>
<feature type="region of interest" description="Disordered" evidence="1">
    <location>
        <begin position="2530"/>
        <end position="2551"/>
    </location>
</feature>
<dbReference type="GO" id="GO:0030427">
    <property type="term" value="C:site of polarized growth"/>
    <property type="evidence" value="ECO:0007669"/>
    <property type="project" value="TreeGrafter"/>
</dbReference>
<sequence>MGSLPAAELLLKQFLRAGDEVVNKTSPQENLVALLSEPRFGRCLTSLRLLVRHQLPLLVRQLDGWRSSTHSALSRMPEKTERERMLVFSKRAAMEVVYFEAALQLLDCYSDDFLDSPEFVAYYDGLQQIAFRWLLVADDLFPTMDLSALNRVVVGLAGRVLGAVSRKISLSHVVEPFLKALTDRINPKKDSSGNKPNYDVLRAQIVRLASGMRHVVLSFDTEESVREAVSFLRRAHPLAHTAPIKKSQIHHALCDMLACILLPLVRSDAPQRAAAALGLPALEGWYAAVMTMRNDVTSWMNKHAKHINDGYPLSTVLLCLTSDRDYSANIDSAADFLHKGLKVKEARAVCVRCLVVLACSYLSRYGAHIIKHELFKWLGRLLAPVTALAKKGGLTISEMLDVIAPIAELSPEFAVQALVLELLQSEVPDCTLAGLKALQGLILTAPAIAATAAAAAAAAAGAGQPGQPSHQRMTVQHTAASYSTGALGAAASSSSGGGLSASGSSSGLQGLLRRTHTPSFAGLGLALGNGGGGGAAAAAAAAAAGPSIAAGGGGGPTTAASWAAAHAAAIDLLRRGVQPLEVLGVAAHLPRINAALGKLLESWHPAYGSYVQYGGVDPAWKEKAGGLPLLVALVRLLPYLKPDTWSTRVRPLDVLPSYTAHVEGAMRSAAVDALAGLMRGSPHLRNTLCCAFAAFTCTLPDDAVQATRDSQALLRQLMELWCGLLAERAAGDALELSAAGQEARGLDVPRLEGAALVCLASHDEAVRREALQSLALVRTLHQAVLAAAPYEPPPPPLSLSSLTKGGPGAISGGGSSLTASARNLSNGGLSGSAGGAAAVPAAARVATAHGHGRSASRDSLDIPEGGTPGAAANGRGMLNTDVSDVGAGGGGGEPGPPPTYVIELIEESGPALLRATYWDFGDWSDLWRLYKEVPGHVAFEDVLVAPARAGDDLPRVRLARSLLELMTLAVRLTPAAAGVAGCELVSRLTRMLGRVDGKLVLLLDYVDTVKRDAWRNVSAAVCVVPQALRDKTLERLGKARPPITMRDVVRMHLAIVTGSSAAIGGGPVPPTMQLCSTMSLGHVSPDVYAVLLEELGPYCEEFMASGRGGGGSKSSKAKGRADELRRTVSHVFRVLSERVPPEVLGAHPLLRSRLVEFMRDTYVHLKPHSISGDGFWESAQVAYALSAVVRHVGVPLRPLLSQTITVTGAGAGGPSALARDSQGRGAGGADGGGATATTSLRKLLWEMLLVWTEEAYILLKDIKALVAALPPGADAAAAIRQSKDSNYSRAVSMGINAAISKHKEPPEGLREELHLAAHYINHSTRLAMAALVEGPVFDNDTRWPQGSVFTWIDKLLAIGGGRPEPPATMSGGHQMAGPRRRDVGCRALRALLTHNPELFDGCLNKCYDSNLAIANGYFQVMTEVYALYPGVRCPPHVMLALILVKMVDSGPEVREDALHMLHVLSLREWQQPATAPLPSASTELLGGAGGGAGSGVDGSEAGGGGGALEEQAPVVVGGLQDSYQQFQYLLSCKLARDHPELSEALCEELMTRQLECEEAAIQHPVLTSLAPWMENLVISFPWRGNWSERLLKSQYYVTLRHGGEFPFEVERLWTQLARRTRNINPILDFLLHLGMATALQTDLQAMLEFFGVAKRIVLFLARVSPAETLGYLAIELAKQQQEEEPGGGGGASGEAGPWAERGSRLGGRGGWGGAAAALLASVPLVFGTSLDCMVVGDERMLAASYESVASASNQSATSSSHPHLHHQQQQYGYDPSGGGSRGNRSMDLAGGGVMRAMSGRSDASGSSRSDANGAGAGGGGGPPSSVADSAMTHHGASSHQLRGGGSEYRIRLPDDGSSHGGDGRPSPSRLLRAQSAGGGGLAGNRALLTRPELVLCCLAEVVLEHEVDPQHLPLLLHVAVTAGDHEEPVVAAHAQQLVINLLYSLSAKYGVEGGADAAAAAAAAGGAGASGAGGPHGHAHGGHHGHGHGPSGGATPGSGLSPAAAAAQLAMVGSLVRYLQSLRGRRMWPWEEFRLAGPAAVAAVAAACGGASDGQLTPSAAALGSLTVSVVEALACEEDLGMEWAARALDWAQHARSRHAACRSWQVLRALRPPLKADLAAALVLSLEACFAAGGAGGGPGGGGGGGGSGIAAAPAGPGYLLSGGGGAGMGGGGSLAGCEVAVEVISTTRVLVAALPPGRLVLYPQLWWSALALLHSPHVAVYRAALGLLGTCLGPAAAAGASMHPHVNGFAMAYSGAGGVGWHGHGHGPQPQLRLSAAKVQAVLLAAAPGLSAGQLLAASHAAALQDGGADDADPWVLGHHLLNVREGPSPHGSLAVQQLLLRGLTHPLTVVPSLQLLAALGEALAHQAHMLLARAPRPGHHHNYPLHHAASAMLASSASQRDVDGADQSPYDTGAGGDGSSDGRGAARGGGAAAAAGGGAVVPHTDSLRKHRALKLDSFQTLLGSCRSQLFVSLMGLLPLVLALHGGGPAGGEDVATLAANLAPSGGAAAGAGGGSLAASSVSMHTSGGGGAVRASGPRAGGGATGGGGAAGGGGGMASAFGFGFGSGGELSVAPEELDSAIAQAVAALGRAAAALGMPDVGPHLQVLSSPAVCHDPDQVEAVTTALLGQVAGCLFPRYARWFLHHVTDLLLGGIGAPAPSASASGTGLGGAMGVGGSAGGFGYGFLLGVGSGGATTAAAVMAAASAATAGGGLPPAPRQVRTGLLLLRCLFRVEGLRLGPAGAALLADGAVLAPVVALSGGPLAAAALDTMAAAMSYCGTEAFQADLAAAAAAASAAAATGSGGSGIGSGGASSAAAAVAAATAAMVMPRTLFPPATPVAGALKKVVDTLGSSLRRRNKAVRLLPFLGSAPSYGD</sequence>
<gene>
    <name evidence="4" type="ORF">HYH02_004640</name>
</gene>
<feature type="compositionally biased region" description="Gly residues" evidence="1">
    <location>
        <begin position="2416"/>
        <end position="2442"/>
    </location>
</feature>
<proteinExistence type="predicted"/>
<feature type="domain" description="Cell morphogenesis central region" evidence="3">
    <location>
        <begin position="1505"/>
        <end position="1685"/>
    </location>
</feature>
<organism evidence="4 5">
    <name type="scientific">Chlamydomonas schloesseri</name>
    <dbReference type="NCBI Taxonomy" id="2026947"/>
    <lineage>
        <taxon>Eukaryota</taxon>
        <taxon>Viridiplantae</taxon>
        <taxon>Chlorophyta</taxon>
        <taxon>core chlorophytes</taxon>
        <taxon>Chlorophyceae</taxon>
        <taxon>CS clade</taxon>
        <taxon>Chlamydomonadales</taxon>
        <taxon>Chlamydomonadaceae</taxon>
        <taxon>Chlamydomonas</taxon>
    </lineage>
</organism>
<evidence type="ECO:0000313" key="5">
    <source>
        <dbReference type="Proteomes" id="UP000613740"/>
    </source>
</evidence>
<protein>
    <submittedName>
        <fullName evidence="4">Uncharacterized protein</fullName>
    </submittedName>
</protein>
<dbReference type="Pfam" id="PF14228">
    <property type="entry name" value="MOR2-PAG1_mid"/>
    <property type="match status" value="5"/>
</dbReference>
<dbReference type="PANTHER" id="PTHR12295:SF30">
    <property type="entry name" value="PROTEIN FURRY"/>
    <property type="match status" value="1"/>
</dbReference>
<feature type="compositionally biased region" description="Gly residues" evidence="1">
    <location>
        <begin position="1966"/>
        <end position="1976"/>
    </location>
</feature>
<comment type="caution">
    <text evidence="4">The sequence shown here is derived from an EMBL/GenBank/DDBJ whole genome shotgun (WGS) entry which is preliminary data.</text>
</comment>
<feature type="compositionally biased region" description="Low complexity" evidence="1">
    <location>
        <begin position="1798"/>
        <end position="1813"/>
    </location>
</feature>
<feature type="compositionally biased region" description="Gly residues" evidence="1">
    <location>
        <begin position="805"/>
        <end position="814"/>
    </location>
</feature>
<feature type="domain" description="Cell morphogenesis central region" evidence="3">
    <location>
        <begin position="2011"/>
        <end position="2132"/>
    </location>
</feature>
<evidence type="ECO:0000256" key="1">
    <source>
        <dbReference type="SAM" id="MobiDB-lite"/>
    </source>
</evidence>
<feature type="region of interest" description="Disordered" evidence="1">
    <location>
        <begin position="793"/>
        <end position="814"/>
    </location>
</feature>
<name>A0A836B8N2_9CHLO</name>
<reference evidence="4" key="1">
    <citation type="journal article" date="2020" name="bioRxiv">
        <title>Comparative genomics of Chlamydomonas.</title>
        <authorList>
            <person name="Craig R.J."/>
            <person name="Hasan A.R."/>
            <person name="Ness R.W."/>
            <person name="Keightley P.D."/>
        </authorList>
    </citation>
    <scope>NUCLEOTIDE SEQUENCE</scope>
    <source>
        <strain evidence="4">CCAP 11/173</strain>
    </source>
</reference>
<dbReference type="Pfam" id="PF14222">
    <property type="entry name" value="MOR2-PAG1_N"/>
    <property type="match status" value="1"/>
</dbReference>
<feature type="compositionally biased region" description="Basic residues" evidence="1">
    <location>
        <begin position="1977"/>
        <end position="1987"/>
    </location>
</feature>
<keyword evidence="5" id="KW-1185">Reference proteome</keyword>
<feature type="region of interest" description="Disordered" evidence="1">
    <location>
        <begin position="2397"/>
        <end position="2444"/>
    </location>
</feature>
<feature type="region of interest" description="Disordered" evidence="1">
    <location>
        <begin position="1682"/>
        <end position="1703"/>
    </location>
</feature>
<feature type="domain" description="Cell morphogenesis central region" evidence="3">
    <location>
        <begin position="1880"/>
        <end position="1948"/>
    </location>
</feature>
<feature type="domain" description="Cell morphogenesis central region" evidence="3">
    <location>
        <begin position="897"/>
        <end position="1194"/>
    </location>
</feature>
<feature type="region of interest" description="Disordered" evidence="1">
    <location>
        <begin position="1966"/>
        <end position="2000"/>
    </location>
</feature>
<feature type="region of interest" description="Disordered" evidence="1">
    <location>
        <begin position="1753"/>
        <end position="1876"/>
    </location>
</feature>
<dbReference type="SUPFAM" id="SSF48371">
    <property type="entry name" value="ARM repeat"/>
    <property type="match status" value="1"/>
</dbReference>
<feature type="domain" description="Cell morphogenesis central region" evidence="3">
    <location>
        <begin position="1274"/>
        <end position="1471"/>
    </location>
</feature>
<feature type="region of interest" description="Disordered" evidence="1">
    <location>
        <begin position="1488"/>
        <end position="1507"/>
    </location>
</feature>